<feature type="chain" id="PRO_5021773978" description="TonB-dependent receptor" evidence="5">
    <location>
        <begin position="28"/>
        <end position="774"/>
    </location>
</feature>
<feature type="signal peptide" evidence="5">
    <location>
        <begin position="1"/>
        <end position="27"/>
    </location>
</feature>
<dbReference type="OrthoDB" id="7224136at2"/>
<keyword evidence="2" id="KW-0472">Membrane</keyword>
<accession>A0A553WA83</accession>
<dbReference type="InterPro" id="IPR036942">
    <property type="entry name" value="Beta-barrel_TonB_sf"/>
</dbReference>
<name>A0A553WA83_9SPHN</name>
<dbReference type="Gene3D" id="2.40.170.20">
    <property type="entry name" value="TonB-dependent receptor, beta-barrel domain"/>
    <property type="match status" value="1"/>
</dbReference>
<evidence type="ECO:0000256" key="1">
    <source>
        <dbReference type="ARBA" id="ARBA00004442"/>
    </source>
</evidence>
<keyword evidence="3" id="KW-0998">Cell outer membrane</keyword>
<dbReference type="EMBL" id="VKKU01000002">
    <property type="protein sequence ID" value="TSB01600.1"/>
    <property type="molecule type" value="Genomic_DNA"/>
</dbReference>
<evidence type="ECO:0000313" key="7">
    <source>
        <dbReference type="Proteomes" id="UP000320160"/>
    </source>
</evidence>
<dbReference type="RefSeq" id="WP_143776818.1">
    <property type="nucleotide sequence ID" value="NZ_VKKU01000002.1"/>
</dbReference>
<evidence type="ECO:0000256" key="4">
    <source>
        <dbReference type="SAM" id="MobiDB-lite"/>
    </source>
</evidence>
<sequence>MYKSFSTYSVLPGALLKSAFLCAPLWAQDTSEPPPAEPSSEAEIVVTAPTERGGVNGQGVPDVRLSPEDIAAYSAPDIGSLLSELAPQSGERPVLLVNGKRISSPNEIAKLPPEAIERVDILPENVALNLGYRADQKVVNIVLKVSFAAVTARGSLTTPTQGGQLSHSLAANIVRINQDGRMALDIERTQNDALTSDERALAGPRTLVPARTSLALGAAISRPVADNINATASLRHQRNESDGFNGLDPFAATLLRGTSRSRSTDAAVNINGKEGRWSWTFNGQIGRSVTHSLTALPATGAGTSNIFAVASKSLSGAADLFVQGPLTELPAGPLGLVIRSGLSVTDTQNYTTSGDLRSQSDITTQMGTSSANFSFPVASRGNEVLTALGDLMLNLNLAQERNFGIGRSQSLGGGFSWAPTPSLRLSGTLTRAGGLPPVVQRNDPLLLTPNVPIFDFARGETVLVSLISGGNPNLRADERRSFALSGSWKPYFAPGLSLNFSYNATTVADPVRILTGPSPEFEAAFPSRFVRDASGRLTSIDMRALNFASAAQRSINTNVFWALPLGGDTISSKSPNDFDEVMEINEASYGDGPSPKQGIGQTRMTSNGGTNGRRGLSGGMRSGRLLLSLQHVWRLEDSLTIANGLPPIDLLEGSALAGTGTGRHQLNVQARLRVSAFGATLDAKWQQGGSLIAGTERLDFADLLKVNAGLSANLGQMVRGQHLAKTLRAEVQVSNLFNARQQVTDRLGATPLAYAPALIDPVGRNVMLSLRKQF</sequence>
<keyword evidence="5" id="KW-0732">Signal</keyword>
<evidence type="ECO:0000313" key="6">
    <source>
        <dbReference type="EMBL" id="TSB01600.1"/>
    </source>
</evidence>
<gene>
    <name evidence="6" type="ORF">FOM92_10470</name>
</gene>
<reference evidence="6 7" key="1">
    <citation type="submission" date="2019-07" db="EMBL/GenBank/DDBJ databases">
        <authorList>
            <person name="Park M."/>
        </authorList>
    </citation>
    <scope>NUCLEOTIDE SEQUENCE [LARGE SCALE GENOMIC DNA]</scope>
    <source>
        <strain evidence="6 7">KCTC32445</strain>
    </source>
</reference>
<evidence type="ECO:0008006" key="8">
    <source>
        <dbReference type="Google" id="ProtNLM"/>
    </source>
</evidence>
<dbReference type="Proteomes" id="UP000320160">
    <property type="component" value="Unassembled WGS sequence"/>
</dbReference>
<comment type="caution">
    <text evidence="6">The sequence shown here is derived from an EMBL/GenBank/DDBJ whole genome shotgun (WGS) entry which is preliminary data.</text>
</comment>
<dbReference type="AlphaFoldDB" id="A0A553WA83"/>
<dbReference type="PANTHER" id="PTHR47234:SF3">
    <property type="entry name" value="SECRETIN_TONB SHORT N-TERMINAL DOMAIN-CONTAINING PROTEIN"/>
    <property type="match status" value="1"/>
</dbReference>
<keyword evidence="7" id="KW-1185">Reference proteome</keyword>
<dbReference type="SUPFAM" id="SSF56935">
    <property type="entry name" value="Porins"/>
    <property type="match status" value="1"/>
</dbReference>
<evidence type="ECO:0000256" key="2">
    <source>
        <dbReference type="ARBA" id="ARBA00023136"/>
    </source>
</evidence>
<protein>
    <recommendedName>
        <fullName evidence="8">TonB-dependent receptor</fullName>
    </recommendedName>
</protein>
<dbReference type="GO" id="GO:0009279">
    <property type="term" value="C:cell outer membrane"/>
    <property type="evidence" value="ECO:0007669"/>
    <property type="project" value="UniProtKB-SubCell"/>
</dbReference>
<evidence type="ECO:0000256" key="3">
    <source>
        <dbReference type="ARBA" id="ARBA00023237"/>
    </source>
</evidence>
<evidence type="ECO:0000256" key="5">
    <source>
        <dbReference type="SAM" id="SignalP"/>
    </source>
</evidence>
<proteinExistence type="predicted"/>
<dbReference type="PANTHER" id="PTHR47234">
    <property type="match status" value="1"/>
</dbReference>
<comment type="subcellular location">
    <subcellularLocation>
        <location evidence="1">Cell outer membrane</location>
    </subcellularLocation>
</comment>
<feature type="region of interest" description="Disordered" evidence="4">
    <location>
        <begin position="587"/>
        <end position="615"/>
    </location>
</feature>
<organism evidence="6 7">
    <name type="scientific">Sphingorhabdus contaminans</name>
    <dbReference type="NCBI Taxonomy" id="1343899"/>
    <lineage>
        <taxon>Bacteria</taxon>
        <taxon>Pseudomonadati</taxon>
        <taxon>Pseudomonadota</taxon>
        <taxon>Alphaproteobacteria</taxon>
        <taxon>Sphingomonadales</taxon>
        <taxon>Sphingomonadaceae</taxon>
        <taxon>Sphingorhabdus</taxon>
    </lineage>
</organism>